<evidence type="ECO:0000313" key="3">
    <source>
        <dbReference type="Proteomes" id="UP000011732"/>
    </source>
</evidence>
<protein>
    <submittedName>
        <fullName evidence="2">Uncharacterized protein</fullName>
    </submittedName>
</protein>
<dbReference type="RefSeq" id="WP_006129711.1">
    <property type="nucleotide sequence ID" value="NZ_AOHP01000004.1"/>
</dbReference>
<sequence length="65" mass="7729">MLSTVSAAVRRQAKRRRHAREQRALEAYAFQHAPGPFWQRVAALNTAARIWRRRPEHPRKDNRRA</sequence>
<organism evidence="2 3">
    <name type="scientific">Streptomyces gancidicus BKS 13-15</name>
    <dbReference type="NCBI Taxonomy" id="1284664"/>
    <lineage>
        <taxon>Bacteria</taxon>
        <taxon>Bacillati</taxon>
        <taxon>Actinomycetota</taxon>
        <taxon>Actinomycetes</taxon>
        <taxon>Kitasatosporales</taxon>
        <taxon>Streptomycetaceae</taxon>
        <taxon>Streptomyces</taxon>
        <taxon>Streptomyces pseudogriseolus group</taxon>
    </lineage>
</organism>
<proteinExistence type="predicted"/>
<evidence type="ECO:0000256" key="1">
    <source>
        <dbReference type="SAM" id="MobiDB-lite"/>
    </source>
</evidence>
<feature type="compositionally biased region" description="Basic residues" evidence="1">
    <location>
        <begin position="11"/>
        <end position="20"/>
    </location>
</feature>
<evidence type="ECO:0000313" key="2">
    <source>
        <dbReference type="EMBL" id="EMF31106.1"/>
    </source>
</evidence>
<keyword evidence="3" id="KW-1185">Reference proteome</keyword>
<dbReference type="Proteomes" id="UP000011732">
    <property type="component" value="Unassembled WGS sequence"/>
</dbReference>
<dbReference type="PATRIC" id="fig|1284664.3.peg.150"/>
<accession>M3EDE8</accession>
<dbReference type="EMBL" id="AOHP01000004">
    <property type="protein sequence ID" value="EMF31106.1"/>
    <property type="molecule type" value="Genomic_DNA"/>
</dbReference>
<dbReference type="AlphaFoldDB" id="M3EDE8"/>
<feature type="region of interest" description="Disordered" evidence="1">
    <location>
        <begin position="1"/>
        <end position="20"/>
    </location>
</feature>
<gene>
    <name evidence="2" type="ORF">H114_00717</name>
</gene>
<name>M3EDE8_STREZ</name>
<comment type="caution">
    <text evidence="2">The sequence shown here is derived from an EMBL/GenBank/DDBJ whole genome shotgun (WGS) entry which is preliminary data.</text>
</comment>
<reference evidence="2 3" key="1">
    <citation type="journal article" date="2013" name="Genome Announc.">
        <title>Draft Genome Sequence of Streptomyces gancidicus Strain BKS 13-15.</title>
        <authorList>
            <person name="Kumar S."/>
            <person name="Kaur N."/>
            <person name="Singh N.K."/>
            <person name="Raghava G.P."/>
            <person name="Mayilraj S."/>
        </authorList>
    </citation>
    <scope>NUCLEOTIDE SEQUENCE [LARGE SCALE GENOMIC DNA]</scope>
    <source>
        <strain evidence="2 3">BKS 13-15</strain>
    </source>
</reference>